<dbReference type="Gene3D" id="6.10.140.10">
    <property type="match status" value="1"/>
</dbReference>
<name>T1A0B4_9ZZZZ</name>
<feature type="non-terminal residue" evidence="1">
    <location>
        <position position="54"/>
    </location>
</feature>
<dbReference type="EMBL" id="AUZZ01008999">
    <property type="protein sequence ID" value="EQD35255.1"/>
    <property type="molecule type" value="Genomic_DNA"/>
</dbReference>
<accession>T1A0B4</accession>
<dbReference type="InterPro" id="IPR010997">
    <property type="entry name" value="HRDC-like_sf"/>
</dbReference>
<reference evidence="1" key="1">
    <citation type="submission" date="2013-08" db="EMBL/GenBank/DDBJ databases">
        <authorList>
            <person name="Mendez C."/>
            <person name="Richter M."/>
            <person name="Ferrer M."/>
            <person name="Sanchez J."/>
        </authorList>
    </citation>
    <scope>NUCLEOTIDE SEQUENCE</scope>
</reference>
<reference evidence="1" key="2">
    <citation type="journal article" date="2014" name="ISME J.">
        <title>Microbial stratification in low pH oxic and suboxic macroscopic growths along an acid mine drainage.</title>
        <authorList>
            <person name="Mendez-Garcia C."/>
            <person name="Mesa V."/>
            <person name="Sprenger R.R."/>
            <person name="Richter M."/>
            <person name="Diez M.S."/>
            <person name="Solano J."/>
            <person name="Bargiela R."/>
            <person name="Golyshina O.V."/>
            <person name="Manteca A."/>
            <person name="Ramos J.L."/>
            <person name="Gallego J.R."/>
            <person name="Llorente I."/>
            <person name="Martins Dos Santos V.A."/>
            <person name="Jensen O.N."/>
            <person name="Pelaez A.I."/>
            <person name="Sanchez J."/>
            <person name="Ferrer M."/>
        </authorList>
    </citation>
    <scope>NUCLEOTIDE SEQUENCE</scope>
</reference>
<gene>
    <name evidence="1" type="ORF">B2A_12478</name>
</gene>
<dbReference type="GO" id="GO:0000166">
    <property type="term" value="F:nucleotide binding"/>
    <property type="evidence" value="ECO:0007669"/>
    <property type="project" value="InterPro"/>
</dbReference>
<protein>
    <submittedName>
        <fullName evidence="1">RNA polymerase Rpb4</fullName>
    </submittedName>
</protein>
<organism evidence="1">
    <name type="scientific">mine drainage metagenome</name>
    <dbReference type="NCBI Taxonomy" id="410659"/>
    <lineage>
        <taxon>unclassified sequences</taxon>
        <taxon>metagenomes</taxon>
        <taxon>ecological metagenomes</taxon>
    </lineage>
</organism>
<evidence type="ECO:0000313" key="1">
    <source>
        <dbReference type="EMBL" id="EQD35255.1"/>
    </source>
</evidence>
<sequence length="54" mass="6292">MVIMIGKKTEEKGVATLSDVYEILKDRKKSSKPLAYEQQLAFDYAEKFRLQKKP</sequence>
<comment type="caution">
    <text evidence="1">The sequence shown here is derived from an EMBL/GenBank/DDBJ whole genome shotgun (WGS) entry which is preliminary data.</text>
</comment>
<dbReference type="SUPFAM" id="SSF47819">
    <property type="entry name" value="HRDC-like"/>
    <property type="match status" value="1"/>
</dbReference>
<proteinExistence type="predicted"/>
<dbReference type="AlphaFoldDB" id="T1A0B4"/>